<evidence type="ECO:0000259" key="3">
    <source>
        <dbReference type="Pfam" id="PF16655"/>
    </source>
</evidence>
<reference evidence="4 5" key="1">
    <citation type="submission" date="2017-07" db="EMBL/GenBank/DDBJ databases">
        <authorList>
            <person name="Sun Z.S."/>
            <person name="Albrecht U."/>
            <person name="Echele G."/>
            <person name="Lee C.C."/>
        </authorList>
    </citation>
    <scope>NUCLEOTIDE SEQUENCE [LARGE SCALE GENOMIC DNA]</scope>
    <source>
        <strain evidence="4 5">CGMCC 1.12710</strain>
    </source>
</reference>
<proteinExistence type="predicted"/>
<keyword evidence="1" id="KW-0732">Signal</keyword>
<feature type="chain" id="PRO_5013212549" evidence="1">
    <location>
        <begin position="25"/>
        <end position="574"/>
    </location>
</feature>
<feature type="signal peptide" evidence="1">
    <location>
        <begin position="1"/>
        <end position="24"/>
    </location>
</feature>
<dbReference type="Gene3D" id="3.60.21.70">
    <property type="entry name" value="PhoD-like phosphatase"/>
    <property type="match status" value="1"/>
</dbReference>
<dbReference type="EMBL" id="FZQA01000001">
    <property type="protein sequence ID" value="SNT68230.1"/>
    <property type="molecule type" value="Genomic_DNA"/>
</dbReference>
<dbReference type="InterPro" id="IPR052900">
    <property type="entry name" value="Phospholipid_Metab_Enz"/>
</dbReference>
<dbReference type="Pfam" id="PF09423">
    <property type="entry name" value="PhoD"/>
    <property type="match status" value="1"/>
</dbReference>
<dbReference type="PROSITE" id="PS51318">
    <property type="entry name" value="TAT"/>
    <property type="match status" value="1"/>
</dbReference>
<evidence type="ECO:0000259" key="2">
    <source>
        <dbReference type="Pfam" id="PF09423"/>
    </source>
</evidence>
<name>A0A239PKZ2_9PROT</name>
<dbReference type="RefSeq" id="WP_089411189.1">
    <property type="nucleotide sequence ID" value="NZ_FZQA01000001.1"/>
</dbReference>
<dbReference type="PANTHER" id="PTHR43606">
    <property type="entry name" value="PHOSPHATASE, PUTATIVE (AFU_ORTHOLOGUE AFUA_6G08710)-RELATED"/>
    <property type="match status" value="1"/>
</dbReference>
<dbReference type="OrthoDB" id="327733at2"/>
<protein>
    <submittedName>
        <fullName evidence="4">Alkaline phosphatase/alkaline phosphatase D</fullName>
    </submittedName>
</protein>
<dbReference type="PROSITE" id="PS51257">
    <property type="entry name" value="PROKAR_LIPOPROTEIN"/>
    <property type="match status" value="1"/>
</dbReference>
<evidence type="ECO:0000313" key="4">
    <source>
        <dbReference type="EMBL" id="SNT68230.1"/>
    </source>
</evidence>
<dbReference type="Gene3D" id="2.60.40.380">
    <property type="entry name" value="Purple acid phosphatase-like, N-terminal"/>
    <property type="match status" value="1"/>
</dbReference>
<dbReference type="SUPFAM" id="SSF56300">
    <property type="entry name" value="Metallo-dependent phosphatases"/>
    <property type="match status" value="1"/>
</dbReference>
<dbReference type="Pfam" id="PF16655">
    <property type="entry name" value="PhoD_N"/>
    <property type="match status" value="1"/>
</dbReference>
<organism evidence="4 5">
    <name type="scientific">Amphiplicatus metriothermophilus</name>
    <dbReference type="NCBI Taxonomy" id="1519374"/>
    <lineage>
        <taxon>Bacteria</taxon>
        <taxon>Pseudomonadati</taxon>
        <taxon>Pseudomonadota</taxon>
        <taxon>Alphaproteobacteria</taxon>
        <taxon>Parvularculales</taxon>
        <taxon>Parvularculaceae</taxon>
        <taxon>Amphiplicatus</taxon>
    </lineage>
</organism>
<accession>A0A239PKZ2</accession>
<gene>
    <name evidence="4" type="ORF">SAMN06297382_0731</name>
</gene>
<dbReference type="InterPro" id="IPR038607">
    <property type="entry name" value="PhoD-like_sf"/>
</dbReference>
<dbReference type="PANTHER" id="PTHR43606:SF2">
    <property type="entry name" value="ALKALINE PHOSPHATASE FAMILY PROTEIN (AFU_ORTHOLOGUE AFUA_5G03860)"/>
    <property type="match status" value="1"/>
</dbReference>
<keyword evidence="5" id="KW-1185">Reference proteome</keyword>
<dbReference type="CDD" id="cd07389">
    <property type="entry name" value="MPP_PhoD"/>
    <property type="match status" value="1"/>
</dbReference>
<dbReference type="InterPro" id="IPR032093">
    <property type="entry name" value="PhoD_N"/>
</dbReference>
<dbReference type="AlphaFoldDB" id="A0A239PKZ2"/>
<evidence type="ECO:0000256" key="1">
    <source>
        <dbReference type="SAM" id="SignalP"/>
    </source>
</evidence>
<dbReference type="InterPro" id="IPR029052">
    <property type="entry name" value="Metallo-depent_PP-like"/>
</dbReference>
<feature type="domain" description="Phospholipase D N-terminal" evidence="3">
    <location>
        <begin position="43"/>
        <end position="131"/>
    </location>
</feature>
<dbReference type="InterPro" id="IPR018946">
    <property type="entry name" value="PhoD-like_MPP"/>
</dbReference>
<feature type="domain" description="PhoD-like phosphatase metallophosphatase" evidence="2">
    <location>
        <begin position="142"/>
        <end position="529"/>
    </location>
</feature>
<sequence length="574" mass="63108">MAFITRRKALQTALLGGAAACSTAPRLTPFTATSARAGGVFAHGVASGDPGPDSVVIWTRATTQDGRAVPVSWEVAADPAFADIRARGEALAAPGADWTVKAVPDGLAPGATYYYRFRAGQTVSPVGRTRTLPAGSIERAVFAAVSCSNYPFGFFNVYDQIARRDDLDAVIHLGDYLYEYGHDGYGGETGARLGRAHDPAHETVTLEDYRRRHAQYKSDPAAQAMHAAHPMIMIWDDHETANNSWRDGAENHDPETEGDWAARKRAALQAYYEWMPVREPGPGQAREALFRAYSFGDLLTLTALETRLMARARQFVYSEIIPTLKTPADVARFREEILWDASREMLGAAQLDYLDRAFRRSTAIGQPWRLVANQIIMANVTAPDLTPHVGEEDIVALEKEWDQARAFVEFSALGLPANLDAWDGYPAARERFYDVARNSGDGGLIVLTGDTHTWWANDLAARDGRRMGVELGTHSVTSPSPYRKSFLGGKGAEYALLTARENKAVRYLSGEDHGYVALELRRDGATARFMAVDTVESPAYNAFEKARFEIRRGRDGAAAFASAKGLSFKEQWLF</sequence>
<dbReference type="Proteomes" id="UP000198346">
    <property type="component" value="Unassembled WGS sequence"/>
</dbReference>
<evidence type="ECO:0000313" key="5">
    <source>
        <dbReference type="Proteomes" id="UP000198346"/>
    </source>
</evidence>
<dbReference type="InterPro" id="IPR006311">
    <property type="entry name" value="TAT_signal"/>
</dbReference>